<evidence type="ECO:0000256" key="1">
    <source>
        <dbReference type="SAM" id="MobiDB-lite"/>
    </source>
</evidence>
<evidence type="ECO:0000313" key="3">
    <source>
        <dbReference type="EMBL" id="MFB9521927.1"/>
    </source>
</evidence>
<feature type="compositionally biased region" description="Gly residues" evidence="1">
    <location>
        <begin position="28"/>
        <end position="38"/>
    </location>
</feature>
<comment type="caution">
    <text evidence="3">The sequence shown here is derived from an EMBL/GenBank/DDBJ whole genome shotgun (WGS) entry which is preliminary data.</text>
</comment>
<keyword evidence="4" id="KW-1185">Reference proteome</keyword>
<feature type="chain" id="PRO_5045887198" description="Lipoprotein" evidence="2">
    <location>
        <begin position="24"/>
        <end position="206"/>
    </location>
</feature>
<gene>
    <name evidence="3" type="ORF">ACFFTU_18435</name>
</gene>
<dbReference type="PROSITE" id="PS51257">
    <property type="entry name" value="PROKAR_LIPOPROTEIN"/>
    <property type="match status" value="1"/>
</dbReference>
<evidence type="ECO:0008006" key="5">
    <source>
        <dbReference type="Google" id="ProtNLM"/>
    </source>
</evidence>
<name>A0ABV5PFD7_STRCM</name>
<proteinExistence type="predicted"/>
<accession>A0ABV5PFD7</accession>
<sequence>MKSRRIWVGAAAAALLLTVSACGGGDSDGADGKGGGSAQAGLSDPAAPFKDVPSLDGALLRAKDLPKGWAEDRQGDNGGIKAQAAACEGPCNGLTHEGVGNYTDASGALVGTSVKSYGSKAAAEAGYKAETKLASDATAEKGPAVGNVSAYVKSGEDDESALRVVHFRVGPVVVAVSQEYRSKDTAGLSEFATNQAARIERALKGA</sequence>
<dbReference type="EMBL" id="JBHMCR010000009">
    <property type="protein sequence ID" value="MFB9521927.1"/>
    <property type="molecule type" value="Genomic_DNA"/>
</dbReference>
<evidence type="ECO:0000256" key="2">
    <source>
        <dbReference type="SAM" id="SignalP"/>
    </source>
</evidence>
<organism evidence="3 4">
    <name type="scientific">Streptomyces cremeus</name>
    <dbReference type="NCBI Taxonomy" id="66881"/>
    <lineage>
        <taxon>Bacteria</taxon>
        <taxon>Bacillati</taxon>
        <taxon>Actinomycetota</taxon>
        <taxon>Actinomycetes</taxon>
        <taxon>Kitasatosporales</taxon>
        <taxon>Streptomycetaceae</taxon>
        <taxon>Streptomyces</taxon>
    </lineage>
</organism>
<protein>
    <recommendedName>
        <fullName evidence="5">Lipoprotein</fullName>
    </recommendedName>
</protein>
<dbReference type="Proteomes" id="UP001589718">
    <property type="component" value="Unassembled WGS sequence"/>
</dbReference>
<evidence type="ECO:0000313" key="4">
    <source>
        <dbReference type="Proteomes" id="UP001589718"/>
    </source>
</evidence>
<feature type="signal peptide" evidence="2">
    <location>
        <begin position="1"/>
        <end position="23"/>
    </location>
</feature>
<dbReference type="RefSeq" id="WP_345228680.1">
    <property type="nucleotide sequence ID" value="NZ_BAAAXE010000015.1"/>
</dbReference>
<keyword evidence="2" id="KW-0732">Signal</keyword>
<feature type="region of interest" description="Disordered" evidence="1">
    <location>
        <begin position="28"/>
        <end position="49"/>
    </location>
</feature>
<reference evidence="3 4" key="1">
    <citation type="submission" date="2024-09" db="EMBL/GenBank/DDBJ databases">
        <authorList>
            <person name="Sun Q."/>
            <person name="Mori K."/>
        </authorList>
    </citation>
    <scope>NUCLEOTIDE SEQUENCE [LARGE SCALE GENOMIC DNA]</scope>
    <source>
        <strain evidence="3 4">JCM 4362</strain>
    </source>
</reference>